<dbReference type="InterPro" id="IPR008863">
    <property type="entry name" value="Toxic_anion-R_TelA"/>
</dbReference>
<evidence type="ECO:0000313" key="1">
    <source>
        <dbReference type="EMBL" id="SIQ65504.1"/>
    </source>
</evidence>
<organism evidence="1 2">
    <name type="scientific">Acidiphilium rubrum</name>
    <dbReference type="NCBI Taxonomy" id="526"/>
    <lineage>
        <taxon>Bacteria</taxon>
        <taxon>Pseudomonadati</taxon>
        <taxon>Pseudomonadota</taxon>
        <taxon>Alphaproteobacteria</taxon>
        <taxon>Acetobacterales</taxon>
        <taxon>Acidocellaceae</taxon>
        <taxon>Acidiphilium</taxon>
    </lineage>
</organism>
<dbReference type="RefSeq" id="WP_029313201.1">
    <property type="nucleotide sequence ID" value="NZ_FTNE01000007.1"/>
</dbReference>
<name>A0A8G2FD37_ACIRU</name>
<evidence type="ECO:0000313" key="2">
    <source>
        <dbReference type="Proteomes" id="UP000186308"/>
    </source>
</evidence>
<protein>
    <submittedName>
        <fullName evidence="1">Uncharacterized conserved protein YaaN involved in tellurite resistance</fullName>
    </submittedName>
</protein>
<gene>
    <name evidence="1" type="ORF">SAMN05421828_107124</name>
</gene>
<keyword evidence="2" id="KW-1185">Reference proteome</keyword>
<dbReference type="AlphaFoldDB" id="A0A8G2FD37"/>
<sequence length="412" mass="44015">MPEPTQAAPLDLSVFDNLDPAPVQAVATRPAGPATTDERLQPQPRLERLVEIANLNPDDLAAAQNSAAKIDFRNTTSLMNHGDGVLAGIAGASRQLLSGVRLGEADEVGRIAAAVIDGVKILRISDLQAEANNGHPAARKGIFGKLMGAAVDAHTAFKGFTENRKQFLDLMDGEQAKARKTKADLAVTIELLDQQALAIRQSLHALKIEIAAGQLAIDRGQDELEALRLHAVETGDPADAADVMEFRGAIANFRGKVADMREALVGSALLIPIIGQNKQAAETRMMKISNGMLVVIPRLMAVASQAVVQVEIRHAADEAAKLDEANRQITLLASKGAHEAATTAARSLGGDQRNIDVLAQVADESIRTMNEVIDIEREIAAGDREREAKLADVRNRLVKGMQSVNQRAVEKP</sequence>
<dbReference type="OrthoDB" id="7054714at2"/>
<dbReference type="Pfam" id="PF05816">
    <property type="entry name" value="TelA"/>
    <property type="match status" value="1"/>
</dbReference>
<proteinExistence type="predicted"/>
<comment type="caution">
    <text evidence="1">The sequence shown here is derived from an EMBL/GenBank/DDBJ whole genome shotgun (WGS) entry which is preliminary data.</text>
</comment>
<dbReference type="EMBL" id="FTNE01000007">
    <property type="protein sequence ID" value="SIQ65504.1"/>
    <property type="molecule type" value="Genomic_DNA"/>
</dbReference>
<dbReference type="Proteomes" id="UP000186308">
    <property type="component" value="Unassembled WGS sequence"/>
</dbReference>
<accession>A0A8G2FD37</accession>
<reference evidence="1 2" key="1">
    <citation type="submission" date="2017-01" db="EMBL/GenBank/DDBJ databases">
        <authorList>
            <person name="Varghese N."/>
            <person name="Submissions S."/>
        </authorList>
    </citation>
    <scope>NUCLEOTIDE SEQUENCE [LARGE SCALE GENOMIC DNA]</scope>
    <source>
        <strain evidence="1 2">ATCC 35905</strain>
    </source>
</reference>